<sequence>MILERLNDAAIALHRVLSREQVTFGIFGGYAVATFGGPRESKDVDCIASVSKDQIIRLLNDKEGFKVIPQSRKDYVAFFWSDRTDRGNAVLVEIFCEKFPGSRYSMFDVPCNIISIKGFSLGQGVARFLEPFYLFKGKLRAAATRAKFHDSADLRMLVGKYYTALKSRAHELDLEYVGLSLKRYPELERLFEQLGVDIAKAKRVANDLDLDTLSAPAPGDVQRGLLG</sequence>
<dbReference type="InterPro" id="IPR043519">
    <property type="entry name" value="NT_sf"/>
</dbReference>
<dbReference type="SUPFAM" id="SSF81301">
    <property type="entry name" value="Nucleotidyltransferase"/>
    <property type="match status" value="1"/>
</dbReference>
<organism evidence="1 2">
    <name type="scientific">Metarhizium rileyi (strain RCEF 4871)</name>
    <name type="common">Nomuraea rileyi</name>
    <dbReference type="NCBI Taxonomy" id="1649241"/>
    <lineage>
        <taxon>Eukaryota</taxon>
        <taxon>Fungi</taxon>
        <taxon>Dikarya</taxon>
        <taxon>Ascomycota</taxon>
        <taxon>Pezizomycotina</taxon>
        <taxon>Sordariomycetes</taxon>
        <taxon>Hypocreomycetidae</taxon>
        <taxon>Hypocreales</taxon>
        <taxon>Clavicipitaceae</taxon>
        <taxon>Metarhizium</taxon>
    </lineage>
</organism>
<evidence type="ECO:0000313" key="2">
    <source>
        <dbReference type="Proteomes" id="UP000317257"/>
    </source>
</evidence>
<dbReference type="Gene3D" id="3.30.460.40">
    <property type="match status" value="1"/>
</dbReference>
<reference evidence="2" key="1">
    <citation type="submission" date="2018-12" db="EMBL/GenBank/DDBJ databases">
        <title>The complete genome of Metarhizium rileyi, a key fungal pathogen of Lepidoptera.</title>
        <authorList>
            <person name="Binneck E."/>
            <person name="Lastra C.C.L."/>
            <person name="Sosa-Gomez D.R."/>
        </authorList>
    </citation>
    <scope>NUCLEOTIDE SEQUENCE [LARGE SCALE GENOMIC DNA]</scope>
    <source>
        <strain evidence="2">Cep018-CH2</strain>
    </source>
</reference>
<dbReference type="AlphaFoldDB" id="A0A5C6GHC3"/>
<gene>
    <name evidence="1" type="ORF">ED733_008476</name>
</gene>
<evidence type="ECO:0000313" key="1">
    <source>
        <dbReference type="EMBL" id="TWU76674.1"/>
    </source>
</evidence>
<accession>A0A5C6GHC3</accession>
<name>A0A5C6GHC3_METRR</name>
<protein>
    <submittedName>
        <fullName evidence="1">Uncharacterized protein</fullName>
    </submittedName>
</protein>
<dbReference type="EMBL" id="SBHS01000005">
    <property type="protein sequence ID" value="TWU76674.1"/>
    <property type="molecule type" value="Genomic_DNA"/>
</dbReference>
<comment type="caution">
    <text evidence="1">The sequence shown here is derived from an EMBL/GenBank/DDBJ whole genome shotgun (WGS) entry which is preliminary data.</text>
</comment>
<proteinExistence type="predicted"/>
<dbReference type="Proteomes" id="UP000317257">
    <property type="component" value="Unassembled WGS sequence"/>
</dbReference>